<protein>
    <submittedName>
        <fullName evidence="4">N-acetyltransferase</fullName>
    </submittedName>
</protein>
<dbReference type="PANTHER" id="PTHR43877:SF2">
    <property type="entry name" value="AMINOALKYLPHOSPHONATE N-ACETYLTRANSFERASE-RELATED"/>
    <property type="match status" value="1"/>
</dbReference>
<keyword evidence="1" id="KW-0808">Transferase</keyword>
<dbReference type="Gene3D" id="3.40.630.30">
    <property type="match status" value="1"/>
</dbReference>
<evidence type="ECO:0000313" key="5">
    <source>
        <dbReference type="Proteomes" id="UP000641932"/>
    </source>
</evidence>
<dbReference type="EMBL" id="BMMS01000025">
    <property type="protein sequence ID" value="GGO95372.1"/>
    <property type="molecule type" value="Genomic_DNA"/>
</dbReference>
<accession>A0A917ZU56</accession>
<dbReference type="AlphaFoldDB" id="A0A917ZU56"/>
<evidence type="ECO:0000256" key="2">
    <source>
        <dbReference type="ARBA" id="ARBA00023315"/>
    </source>
</evidence>
<gene>
    <name evidence="4" type="ORF">GCM10012280_52410</name>
</gene>
<dbReference type="GO" id="GO:0016747">
    <property type="term" value="F:acyltransferase activity, transferring groups other than amino-acyl groups"/>
    <property type="evidence" value="ECO:0007669"/>
    <property type="project" value="InterPro"/>
</dbReference>
<organism evidence="4 5">
    <name type="scientific">Wenjunlia tyrosinilytica</name>
    <dbReference type="NCBI Taxonomy" id="1544741"/>
    <lineage>
        <taxon>Bacteria</taxon>
        <taxon>Bacillati</taxon>
        <taxon>Actinomycetota</taxon>
        <taxon>Actinomycetes</taxon>
        <taxon>Kitasatosporales</taxon>
        <taxon>Streptomycetaceae</taxon>
        <taxon>Wenjunlia</taxon>
    </lineage>
</organism>
<dbReference type="Proteomes" id="UP000641932">
    <property type="component" value="Unassembled WGS sequence"/>
</dbReference>
<keyword evidence="5" id="KW-1185">Reference proteome</keyword>
<keyword evidence="2" id="KW-0012">Acyltransferase</keyword>
<dbReference type="SUPFAM" id="SSF55729">
    <property type="entry name" value="Acyl-CoA N-acyltransferases (Nat)"/>
    <property type="match status" value="1"/>
</dbReference>
<evidence type="ECO:0000313" key="4">
    <source>
        <dbReference type="EMBL" id="GGO95372.1"/>
    </source>
</evidence>
<dbReference type="PROSITE" id="PS51186">
    <property type="entry name" value="GNAT"/>
    <property type="match status" value="1"/>
</dbReference>
<dbReference type="InterPro" id="IPR000182">
    <property type="entry name" value="GNAT_dom"/>
</dbReference>
<name>A0A917ZU56_9ACTN</name>
<dbReference type="InterPro" id="IPR016181">
    <property type="entry name" value="Acyl_CoA_acyltransferase"/>
</dbReference>
<proteinExistence type="predicted"/>
<evidence type="ECO:0000256" key="1">
    <source>
        <dbReference type="ARBA" id="ARBA00022679"/>
    </source>
</evidence>
<evidence type="ECO:0000259" key="3">
    <source>
        <dbReference type="PROSITE" id="PS51186"/>
    </source>
</evidence>
<reference evidence="4" key="1">
    <citation type="journal article" date="2014" name="Int. J. Syst. Evol. Microbiol.">
        <title>Complete genome sequence of Corynebacterium casei LMG S-19264T (=DSM 44701T), isolated from a smear-ripened cheese.</title>
        <authorList>
            <consortium name="US DOE Joint Genome Institute (JGI-PGF)"/>
            <person name="Walter F."/>
            <person name="Albersmeier A."/>
            <person name="Kalinowski J."/>
            <person name="Ruckert C."/>
        </authorList>
    </citation>
    <scope>NUCLEOTIDE SEQUENCE</scope>
    <source>
        <strain evidence="4">CGMCC 4.7201</strain>
    </source>
</reference>
<dbReference type="InterPro" id="IPR050832">
    <property type="entry name" value="Bact_Acetyltransf"/>
</dbReference>
<dbReference type="RefSeq" id="WP_189134255.1">
    <property type="nucleotide sequence ID" value="NZ_BMMS01000025.1"/>
</dbReference>
<sequence length="170" mass="19090">MGFEVVTPAGIEVYRTSIADPAARPLVEELHREYNERYGPNEEVYRYPPEEFAPPAGAFLLLLENGGPVAGGAFRRYDEETAEVKRMWTSSAHRRRGLARRALRALEDEARAYGYRRMYLTTGPRQPEARGLYLAEGYSPLFDLTADPETIGPLPFEKALVGRDGRNGTP</sequence>
<reference evidence="4" key="2">
    <citation type="submission" date="2020-09" db="EMBL/GenBank/DDBJ databases">
        <authorList>
            <person name="Sun Q."/>
            <person name="Zhou Y."/>
        </authorList>
    </citation>
    <scope>NUCLEOTIDE SEQUENCE</scope>
    <source>
        <strain evidence="4">CGMCC 4.7201</strain>
    </source>
</reference>
<dbReference type="Pfam" id="PF00583">
    <property type="entry name" value="Acetyltransf_1"/>
    <property type="match status" value="1"/>
</dbReference>
<comment type="caution">
    <text evidence="4">The sequence shown here is derived from an EMBL/GenBank/DDBJ whole genome shotgun (WGS) entry which is preliminary data.</text>
</comment>
<feature type="domain" description="N-acetyltransferase" evidence="3">
    <location>
        <begin position="14"/>
        <end position="161"/>
    </location>
</feature>
<dbReference type="PANTHER" id="PTHR43877">
    <property type="entry name" value="AMINOALKYLPHOSPHONATE N-ACETYLTRANSFERASE-RELATED-RELATED"/>
    <property type="match status" value="1"/>
</dbReference>